<sequence length="46" mass="4736">MTLTAAAALLIAAGIAYFSNPLAAWLSFAAAVGMGATYVAYRRQAK</sequence>
<evidence type="ECO:0000313" key="2">
    <source>
        <dbReference type="Proteomes" id="UP001244563"/>
    </source>
</evidence>
<comment type="caution">
    <text evidence="1">The sequence shown here is derived from an EMBL/GenBank/DDBJ whole genome shotgun (WGS) entry which is preliminary data.</text>
</comment>
<name>A0ABT9TLN4_PAENI</name>
<protein>
    <submittedName>
        <fullName evidence="1">4-hydroxybenzoate polyprenyltransferase</fullName>
    </submittedName>
</protein>
<reference evidence="1 2" key="1">
    <citation type="submission" date="2023-07" db="EMBL/GenBank/DDBJ databases">
        <title>Sorghum-associated microbial communities from plants grown in Nebraska, USA.</title>
        <authorList>
            <person name="Schachtman D."/>
        </authorList>
    </citation>
    <scope>NUCLEOTIDE SEQUENCE [LARGE SCALE GENOMIC DNA]</scope>
    <source>
        <strain evidence="1 2">CC523</strain>
    </source>
</reference>
<keyword evidence="2" id="KW-1185">Reference proteome</keyword>
<dbReference type="Proteomes" id="UP001244563">
    <property type="component" value="Unassembled WGS sequence"/>
</dbReference>
<proteinExistence type="predicted"/>
<evidence type="ECO:0000313" key="1">
    <source>
        <dbReference type="EMBL" id="MDQ0102571.1"/>
    </source>
</evidence>
<dbReference type="EMBL" id="JAUSSW010000005">
    <property type="protein sequence ID" value="MDQ0102571.1"/>
    <property type="molecule type" value="Genomic_DNA"/>
</dbReference>
<organism evidence="1 2">
    <name type="scientific">Paenarthrobacter nicotinovorans</name>
    <name type="common">Arthrobacter nicotinovorans</name>
    <dbReference type="NCBI Taxonomy" id="29320"/>
    <lineage>
        <taxon>Bacteria</taxon>
        <taxon>Bacillati</taxon>
        <taxon>Actinomycetota</taxon>
        <taxon>Actinomycetes</taxon>
        <taxon>Micrococcales</taxon>
        <taxon>Micrococcaceae</taxon>
        <taxon>Paenarthrobacter</taxon>
    </lineage>
</organism>
<accession>A0ABT9TLN4</accession>
<dbReference type="RefSeq" id="WP_231949136.1">
    <property type="nucleotide sequence ID" value="NZ_BDDW01000007.1"/>
</dbReference>
<gene>
    <name evidence="1" type="ORF">J2T10_002224</name>
</gene>